<gene>
    <name evidence="2" type="ORF">OS493_006766</name>
</gene>
<organism evidence="2 3">
    <name type="scientific">Desmophyllum pertusum</name>
    <dbReference type="NCBI Taxonomy" id="174260"/>
    <lineage>
        <taxon>Eukaryota</taxon>
        <taxon>Metazoa</taxon>
        <taxon>Cnidaria</taxon>
        <taxon>Anthozoa</taxon>
        <taxon>Hexacorallia</taxon>
        <taxon>Scleractinia</taxon>
        <taxon>Caryophylliina</taxon>
        <taxon>Caryophylliidae</taxon>
        <taxon>Desmophyllum</taxon>
    </lineage>
</organism>
<evidence type="ECO:0000313" key="2">
    <source>
        <dbReference type="EMBL" id="KAJ7386752.1"/>
    </source>
</evidence>
<sequence length="202" mass="22095">MSATQTSKVFALLVWITIVTVTVVDLVPLNRHGYVAYLGQTSPIRNSEQSVSHEEGRPPRNLGNDDITKLLDDLDNQTEAIKSGQEIGEELLGEKNESRSAGDKLERTDNSLFAAEYSHNESKTDGVAEGVTDTASQAENITRAPALIDTNGVPEKTTAIESGASYLTGKPQLTLNKENKNPDVNKWFLYYPLSTESDQQTP</sequence>
<keyword evidence="3" id="KW-1185">Reference proteome</keyword>
<dbReference type="EMBL" id="MU825875">
    <property type="protein sequence ID" value="KAJ7386752.1"/>
    <property type="molecule type" value="Genomic_DNA"/>
</dbReference>
<dbReference type="AlphaFoldDB" id="A0A9W9ZRW3"/>
<comment type="caution">
    <text evidence="2">The sequence shown here is derived from an EMBL/GenBank/DDBJ whole genome shotgun (WGS) entry which is preliminary data.</text>
</comment>
<dbReference type="Proteomes" id="UP001163046">
    <property type="component" value="Unassembled WGS sequence"/>
</dbReference>
<name>A0A9W9ZRW3_9CNID</name>
<proteinExistence type="predicted"/>
<evidence type="ECO:0000256" key="1">
    <source>
        <dbReference type="SAM" id="MobiDB-lite"/>
    </source>
</evidence>
<reference evidence="2" key="1">
    <citation type="submission" date="2023-01" db="EMBL/GenBank/DDBJ databases">
        <title>Genome assembly of the deep-sea coral Lophelia pertusa.</title>
        <authorList>
            <person name="Herrera S."/>
            <person name="Cordes E."/>
        </authorList>
    </citation>
    <scope>NUCLEOTIDE SEQUENCE</scope>
    <source>
        <strain evidence="2">USNM1676648</strain>
        <tissue evidence="2">Polyp</tissue>
    </source>
</reference>
<evidence type="ECO:0000313" key="3">
    <source>
        <dbReference type="Proteomes" id="UP001163046"/>
    </source>
</evidence>
<dbReference type="OrthoDB" id="5976265at2759"/>
<accession>A0A9W9ZRW3</accession>
<feature type="region of interest" description="Disordered" evidence="1">
    <location>
        <begin position="45"/>
        <end position="65"/>
    </location>
</feature>
<protein>
    <submittedName>
        <fullName evidence="2">Uncharacterized protein</fullName>
    </submittedName>
</protein>